<dbReference type="KEGG" id="azz:DEW08_13225"/>
<proteinExistence type="predicted"/>
<organism evidence="1 2">
    <name type="scientific">Azospirillum thermophilum</name>
    <dbReference type="NCBI Taxonomy" id="2202148"/>
    <lineage>
        <taxon>Bacteria</taxon>
        <taxon>Pseudomonadati</taxon>
        <taxon>Pseudomonadota</taxon>
        <taxon>Alphaproteobacteria</taxon>
        <taxon>Rhodospirillales</taxon>
        <taxon>Azospirillaceae</taxon>
        <taxon>Azospirillum</taxon>
    </lineage>
</organism>
<gene>
    <name evidence="1" type="ORF">DEW08_13225</name>
</gene>
<protein>
    <recommendedName>
        <fullName evidence="3">DUF4136 domain-containing protein</fullName>
    </recommendedName>
</protein>
<accession>A0A2S2CRQ8</accession>
<evidence type="ECO:0000313" key="1">
    <source>
        <dbReference type="EMBL" id="AWK87060.1"/>
    </source>
</evidence>
<reference evidence="2" key="1">
    <citation type="submission" date="2018-05" db="EMBL/GenBank/DDBJ databases">
        <title>Azospirillum thermophila sp. nov., a novel isolated from hot spring.</title>
        <authorList>
            <person name="Zhao Z."/>
        </authorList>
    </citation>
    <scope>NUCLEOTIDE SEQUENCE [LARGE SCALE GENOMIC DNA]</scope>
    <source>
        <strain evidence="2">CFH 70021</strain>
    </source>
</reference>
<sequence length="190" mass="20765">MKRPVPLAVAAAFLLLAGCGNERVVSDLPAPAYTPGELAYAASDRDLRVVIHGNPFGGDGERFGDRVTDYMQNHVFGVRTHFTIRPDQTARPDYRVVLAFNPAQNTLNSELCRNAAIPTRPPGGAIVVQGAFCRGGGALTSATGWLDEVKTMEDPDFRQLIGDLTFSLFPTKRAEADDRLDHPVFRRSRP</sequence>
<dbReference type="AlphaFoldDB" id="A0A2S2CRQ8"/>
<dbReference type="PROSITE" id="PS51257">
    <property type="entry name" value="PROKAR_LIPOPROTEIN"/>
    <property type="match status" value="1"/>
</dbReference>
<keyword evidence="2" id="KW-1185">Reference proteome</keyword>
<evidence type="ECO:0008006" key="3">
    <source>
        <dbReference type="Google" id="ProtNLM"/>
    </source>
</evidence>
<dbReference type="OrthoDB" id="7375502at2"/>
<dbReference type="RefSeq" id="WP_109327802.1">
    <property type="nucleotide sequence ID" value="NZ_CP029353.1"/>
</dbReference>
<dbReference type="Proteomes" id="UP000245629">
    <property type="component" value="Chromosome 2"/>
</dbReference>
<name>A0A2S2CRQ8_9PROT</name>
<evidence type="ECO:0000313" key="2">
    <source>
        <dbReference type="Proteomes" id="UP000245629"/>
    </source>
</evidence>
<dbReference type="EMBL" id="CP029353">
    <property type="protein sequence ID" value="AWK87060.1"/>
    <property type="molecule type" value="Genomic_DNA"/>
</dbReference>